<evidence type="ECO:0000313" key="2">
    <source>
        <dbReference type="Proteomes" id="UP000053480"/>
    </source>
</evidence>
<evidence type="ECO:0000313" key="1">
    <source>
        <dbReference type="EMBL" id="MEW9492040.1"/>
    </source>
</evidence>
<organism evidence="1 2">
    <name type="scientific">Candidatus Aramenus sulfurataquae</name>
    <dbReference type="NCBI Taxonomy" id="1326980"/>
    <lineage>
        <taxon>Archaea</taxon>
        <taxon>Thermoproteota</taxon>
        <taxon>Thermoprotei</taxon>
        <taxon>Sulfolobales</taxon>
        <taxon>Sulfolobaceae</taxon>
        <taxon>Candidatus Aramenus</taxon>
    </lineage>
</organism>
<sequence length="73" mass="8303">MAKIIRVGKKFAIYLPKEIVEEMKIKEGDLLMVVKEGDKISLIPLKKPTKYWAEINADEVEEVGEEITKSLGK</sequence>
<dbReference type="EMBL" id="JZWS03000010">
    <property type="protein sequence ID" value="MEW9492040.1"/>
    <property type="molecule type" value="Genomic_DNA"/>
</dbReference>
<keyword evidence="1" id="KW-0238">DNA-binding</keyword>
<accession>A0ACC6TQD4</accession>
<gene>
    <name evidence="1" type="ORF">TQ35_0007575</name>
</gene>
<name>A0ACC6TQD4_9CREN</name>
<dbReference type="Proteomes" id="UP000053480">
    <property type="component" value="Unassembled WGS sequence"/>
</dbReference>
<protein>
    <submittedName>
        <fullName evidence="1">AbrB/MazE/SpoVT family DNA-binding domain-containing protein</fullName>
    </submittedName>
</protein>
<proteinExistence type="predicted"/>
<reference evidence="1" key="1">
    <citation type="submission" date="2024-07" db="EMBL/GenBank/DDBJ databases">
        <title>Metagenome and Metagenome-Assembled Genomes of Archaea from a hot spring from the geothermal field of Los Azufres, Mexico.</title>
        <authorList>
            <person name="Marin-Paredes R."/>
            <person name="Martinez-Romero E."/>
            <person name="Servin-Garciduenas L.E."/>
        </authorList>
    </citation>
    <scope>NUCLEOTIDE SEQUENCE</scope>
    <source>
        <strain evidence="1">AZ1-454</strain>
    </source>
</reference>
<comment type="caution">
    <text evidence="1">The sequence shown here is derived from an EMBL/GenBank/DDBJ whole genome shotgun (WGS) entry which is preliminary data.</text>
</comment>